<proteinExistence type="predicted"/>
<reference evidence="2 3" key="1">
    <citation type="submission" date="2020-07" db="EMBL/GenBank/DDBJ databases">
        <title>Genomic characterization of Flavobacterium psychrophilum strains.</title>
        <authorList>
            <person name="Castillo D."/>
            <person name="Jorgensen J."/>
            <person name="Middelboe M."/>
        </authorList>
    </citation>
    <scope>NUCLEOTIDE SEQUENCE [LARGE SCALE GENOMIC DNA]</scope>
    <source>
        <strain evidence="2 3">FPS-R7</strain>
    </source>
</reference>
<dbReference type="AlphaFoldDB" id="A0A7U2RB04"/>
<evidence type="ECO:0000313" key="3">
    <source>
        <dbReference type="Proteomes" id="UP000596329"/>
    </source>
</evidence>
<evidence type="ECO:0000256" key="1">
    <source>
        <dbReference type="SAM" id="SignalP"/>
    </source>
</evidence>
<organism evidence="2 3">
    <name type="scientific">Flavobacterium psychrophilum</name>
    <dbReference type="NCBI Taxonomy" id="96345"/>
    <lineage>
        <taxon>Bacteria</taxon>
        <taxon>Pseudomonadati</taxon>
        <taxon>Bacteroidota</taxon>
        <taxon>Flavobacteriia</taxon>
        <taxon>Flavobacteriales</taxon>
        <taxon>Flavobacteriaceae</taxon>
        <taxon>Flavobacterium</taxon>
    </lineage>
</organism>
<sequence length="121" mass="14152">MKNILILFFFFFSINSFSQDTITTAKAKDYINNLACVTGKVVSYKLAFEGKTTNYINLDTTYPNNIFTIVVTNEYLETAKIKIEDLKNKIIFVYGRITTYKNDLKQIPQIFNPRWIEVKKQ</sequence>
<name>A0A7U2RB04_FLAPS</name>
<dbReference type="EMBL" id="CP059075">
    <property type="protein sequence ID" value="QRE03977.1"/>
    <property type="molecule type" value="Genomic_DNA"/>
</dbReference>
<feature type="signal peptide" evidence="1">
    <location>
        <begin position="1"/>
        <end position="18"/>
    </location>
</feature>
<protein>
    <submittedName>
        <fullName evidence="2">Uncharacterized protein</fullName>
    </submittedName>
</protein>
<gene>
    <name evidence="2" type="ORF">H0H26_14085</name>
</gene>
<feature type="chain" id="PRO_5030993465" evidence="1">
    <location>
        <begin position="19"/>
        <end position="121"/>
    </location>
</feature>
<accession>A0A7U2RB04</accession>
<dbReference type="Proteomes" id="UP000596329">
    <property type="component" value="Chromosome"/>
</dbReference>
<evidence type="ECO:0000313" key="2">
    <source>
        <dbReference type="EMBL" id="QRE03977.1"/>
    </source>
</evidence>
<dbReference type="RefSeq" id="WP_203095979.1">
    <property type="nucleotide sequence ID" value="NZ_CP059075.1"/>
</dbReference>
<keyword evidence="1" id="KW-0732">Signal</keyword>